<dbReference type="GO" id="GO:0032259">
    <property type="term" value="P:methylation"/>
    <property type="evidence" value="ECO:0007669"/>
    <property type="project" value="UniProtKB-KW"/>
</dbReference>
<dbReference type="EMBL" id="VWXX01000027">
    <property type="protein sequence ID" value="KAA6183850.1"/>
    <property type="molecule type" value="Genomic_DNA"/>
</dbReference>
<keyword evidence="1" id="KW-0489">Methyltransferase</keyword>
<dbReference type="RefSeq" id="WP_150094110.1">
    <property type="nucleotide sequence ID" value="NZ_JBFUOH010000002.1"/>
</dbReference>
<sequence>MPTERFAAEWLALREPADHRARAAALEQRLALAGARAGWRRILDLGCGTGANLRHLAPRLPWARDWTLIDHDADLLARLTPPTECSVCLQPMLGDLHTDGLAAVARAEVVTASALLDLVSAAWLDDLIGRIHARGAAALFTLSYDGRVAWSGPADADDDWMRALVNRHQRTDKGLGAALGPDAAAHACTRFRALGYDCTLAPSPWRLQGSADTALATAWLEGWAQAAAALVPTQGRHQGERIQAWCERRRAAFTSGGTALEVGHLDLLALPI</sequence>
<dbReference type="Proteomes" id="UP000322981">
    <property type="component" value="Unassembled WGS sequence"/>
</dbReference>
<keyword evidence="2" id="KW-1185">Reference proteome</keyword>
<comment type="caution">
    <text evidence="1">The sequence shown here is derived from an EMBL/GenBank/DDBJ whole genome shotgun (WGS) entry which is preliminary data.</text>
</comment>
<protein>
    <submittedName>
        <fullName evidence="1">Class I SAM-dependent methyltransferase</fullName>
    </submittedName>
</protein>
<dbReference type="GO" id="GO:0008168">
    <property type="term" value="F:methyltransferase activity"/>
    <property type="evidence" value="ECO:0007669"/>
    <property type="project" value="UniProtKB-KW"/>
</dbReference>
<proteinExistence type="predicted"/>
<dbReference type="OrthoDB" id="7273451at2"/>
<dbReference type="InterPro" id="IPR029063">
    <property type="entry name" value="SAM-dependent_MTases_sf"/>
</dbReference>
<dbReference type="AlphaFoldDB" id="A0A5M8FIN5"/>
<accession>A0A5M8FIN5</accession>
<evidence type="ECO:0000313" key="2">
    <source>
        <dbReference type="Proteomes" id="UP000322981"/>
    </source>
</evidence>
<organism evidence="1 2">
    <name type="scientific">Thiohalocapsa marina</name>
    <dbReference type="NCBI Taxonomy" id="424902"/>
    <lineage>
        <taxon>Bacteria</taxon>
        <taxon>Pseudomonadati</taxon>
        <taxon>Pseudomonadota</taxon>
        <taxon>Gammaproteobacteria</taxon>
        <taxon>Chromatiales</taxon>
        <taxon>Chromatiaceae</taxon>
        <taxon>Thiohalocapsa</taxon>
    </lineage>
</organism>
<dbReference type="SUPFAM" id="SSF53335">
    <property type="entry name" value="S-adenosyl-L-methionine-dependent methyltransferases"/>
    <property type="match status" value="1"/>
</dbReference>
<reference evidence="1 2" key="1">
    <citation type="submission" date="2019-09" db="EMBL/GenBank/DDBJ databases">
        <title>Whole-genome sequence of the purple sulfur bacterium Thiohalocapsa marina DSM 19078.</title>
        <authorList>
            <person name="Kyndt J.A."/>
            <person name="Meyer T.E."/>
        </authorList>
    </citation>
    <scope>NUCLEOTIDE SEQUENCE [LARGE SCALE GENOMIC DNA]</scope>
    <source>
        <strain evidence="1 2">DSM 19078</strain>
    </source>
</reference>
<keyword evidence="1" id="KW-0808">Transferase</keyword>
<dbReference type="Gene3D" id="3.40.50.150">
    <property type="entry name" value="Vaccinia Virus protein VP39"/>
    <property type="match status" value="1"/>
</dbReference>
<evidence type="ECO:0000313" key="1">
    <source>
        <dbReference type="EMBL" id="KAA6183850.1"/>
    </source>
</evidence>
<gene>
    <name evidence="1" type="ORF">F2Q65_14435</name>
</gene>
<name>A0A5M8FIN5_9GAMM</name>